<keyword evidence="3" id="KW-1185">Reference proteome</keyword>
<proteinExistence type="predicted"/>
<gene>
    <name evidence="2" type="ORF">QJS64_19370</name>
</gene>
<feature type="compositionally biased region" description="Basic and acidic residues" evidence="1">
    <location>
        <begin position="57"/>
        <end position="69"/>
    </location>
</feature>
<protein>
    <submittedName>
        <fullName evidence="2">HK97 gp10 family phage protein</fullName>
    </submittedName>
</protein>
<dbReference type="Pfam" id="PF04883">
    <property type="entry name" value="HK97-gp10_like"/>
    <property type="match status" value="1"/>
</dbReference>
<geneLocation type="plasmid" evidence="2 3">
    <name>unnamed1</name>
</geneLocation>
<feature type="region of interest" description="Disordered" evidence="1">
    <location>
        <begin position="45"/>
        <end position="69"/>
    </location>
</feature>
<dbReference type="InterPro" id="IPR010064">
    <property type="entry name" value="HK97-gp10_tail"/>
</dbReference>
<sequence length="69" mass="7491">MGLTFSFEEVENALSKLDRKLKNDISDNALDAGVKPVLKELDKNVPVDTGELSDSLGEQKRTGTGAKEK</sequence>
<evidence type="ECO:0000313" key="3">
    <source>
        <dbReference type="Proteomes" id="UP001239169"/>
    </source>
</evidence>
<evidence type="ECO:0000256" key="1">
    <source>
        <dbReference type="SAM" id="MobiDB-lite"/>
    </source>
</evidence>
<reference evidence="2 3" key="1">
    <citation type="submission" date="2023-04" db="EMBL/GenBank/DDBJ databases">
        <title>Bacteria Genome Submission.</title>
        <authorList>
            <person name="Isaac P."/>
        </authorList>
    </citation>
    <scope>NUCLEOTIDE SEQUENCE [LARGE SCALE GENOMIC DNA]</scope>
    <source>
        <strain evidence="2 3">SampleS7P1</strain>
        <plasmid evidence="2 3">unnamed1</plasmid>
    </source>
</reference>
<dbReference type="Proteomes" id="UP001239169">
    <property type="component" value="Plasmid unnamed1"/>
</dbReference>
<evidence type="ECO:0000313" key="2">
    <source>
        <dbReference type="EMBL" id="WGX77369.1"/>
    </source>
</evidence>
<name>A0ABY8R715_PARBF</name>
<dbReference type="EMBL" id="CP124686">
    <property type="protein sequence ID" value="WGX77369.1"/>
    <property type="molecule type" value="Genomic_DNA"/>
</dbReference>
<organism evidence="2 3">
    <name type="scientific">Paraclostridium bifermentans</name>
    <name type="common">Clostridium bifermentans</name>
    <dbReference type="NCBI Taxonomy" id="1490"/>
    <lineage>
        <taxon>Bacteria</taxon>
        <taxon>Bacillati</taxon>
        <taxon>Bacillota</taxon>
        <taxon>Clostridia</taxon>
        <taxon>Peptostreptococcales</taxon>
        <taxon>Peptostreptococcaceae</taxon>
        <taxon>Paraclostridium</taxon>
    </lineage>
</organism>
<keyword evidence="2" id="KW-0614">Plasmid</keyword>
<accession>A0ABY8R715</accession>